<comment type="caution">
    <text evidence="14">The sequence shown here is derived from an EMBL/GenBank/DDBJ whole genome shotgun (WGS) entry which is preliminary data.</text>
</comment>
<dbReference type="OrthoDB" id="9796457at2"/>
<proteinExistence type="predicted"/>
<name>A0A4Z0PYR6_9BACT</name>
<comment type="subcellular location">
    <subcellularLocation>
        <location evidence="1">Cell membrane</location>
        <topology evidence="1">Multi-pass membrane protein</topology>
    </subcellularLocation>
</comment>
<dbReference type="EMBL" id="SRLC01000002">
    <property type="protein sequence ID" value="TGE22061.1"/>
    <property type="molecule type" value="Genomic_DNA"/>
</dbReference>
<evidence type="ECO:0000256" key="7">
    <source>
        <dbReference type="ARBA" id="ARBA00022989"/>
    </source>
</evidence>
<evidence type="ECO:0000259" key="13">
    <source>
        <dbReference type="PROSITE" id="PS50894"/>
    </source>
</evidence>
<dbReference type="InterPro" id="IPR001789">
    <property type="entry name" value="Sig_transdc_resp-reg_receiver"/>
</dbReference>
<evidence type="ECO:0000313" key="15">
    <source>
        <dbReference type="Proteomes" id="UP000297549"/>
    </source>
</evidence>
<dbReference type="GO" id="GO:0005524">
    <property type="term" value="F:ATP binding"/>
    <property type="evidence" value="ECO:0007669"/>
    <property type="project" value="UniProtKB-KW"/>
</dbReference>
<keyword evidence="2" id="KW-1003">Cell membrane</keyword>
<dbReference type="GO" id="GO:0000160">
    <property type="term" value="P:phosphorelay signal transduction system"/>
    <property type="evidence" value="ECO:0007669"/>
    <property type="project" value="UniProtKB-KW"/>
</dbReference>
<dbReference type="PANTHER" id="PTHR45339:SF1">
    <property type="entry name" value="HYBRID SIGNAL TRANSDUCTION HISTIDINE KINASE J"/>
    <property type="match status" value="1"/>
</dbReference>
<evidence type="ECO:0000256" key="10">
    <source>
        <dbReference type="PROSITE-ProRule" id="PRU00110"/>
    </source>
</evidence>
<dbReference type="PROSITE" id="PS50894">
    <property type="entry name" value="HPT"/>
    <property type="match status" value="1"/>
</dbReference>
<keyword evidence="8" id="KW-0902">Two-component regulatory system</keyword>
<evidence type="ECO:0000256" key="3">
    <source>
        <dbReference type="ARBA" id="ARBA00022553"/>
    </source>
</evidence>
<evidence type="ECO:0000256" key="6">
    <source>
        <dbReference type="ARBA" id="ARBA00022840"/>
    </source>
</evidence>
<feature type="domain" description="HPt" evidence="13">
    <location>
        <begin position="175"/>
        <end position="268"/>
    </location>
</feature>
<protein>
    <submittedName>
        <fullName evidence="14">Hybrid sensor histidine kinase/response regulator</fullName>
    </submittedName>
</protein>
<dbReference type="SUPFAM" id="SSF52172">
    <property type="entry name" value="CheY-like"/>
    <property type="match status" value="1"/>
</dbReference>
<keyword evidence="5" id="KW-0547">Nucleotide-binding</keyword>
<dbReference type="AlphaFoldDB" id="A0A4Z0PYR6"/>
<keyword evidence="14" id="KW-0418">Kinase</keyword>
<dbReference type="SMART" id="SM00448">
    <property type="entry name" value="REC"/>
    <property type="match status" value="1"/>
</dbReference>
<keyword evidence="3 11" id="KW-0597">Phosphoprotein</keyword>
<keyword evidence="7" id="KW-1133">Transmembrane helix</keyword>
<evidence type="ECO:0000256" key="4">
    <source>
        <dbReference type="ARBA" id="ARBA00022692"/>
    </source>
</evidence>
<keyword evidence="9" id="KW-0472">Membrane</keyword>
<keyword evidence="15" id="KW-1185">Reference proteome</keyword>
<evidence type="ECO:0000256" key="1">
    <source>
        <dbReference type="ARBA" id="ARBA00004651"/>
    </source>
</evidence>
<dbReference type="CDD" id="cd17546">
    <property type="entry name" value="REC_hyHK_CKI1_RcsC-like"/>
    <property type="match status" value="1"/>
</dbReference>
<dbReference type="GO" id="GO:0004672">
    <property type="term" value="F:protein kinase activity"/>
    <property type="evidence" value="ECO:0007669"/>
    <property type="project" value="UniProtKB-ARBA"/>
</dbReference>
<dbReference type="Pfam" id="PF01627">
    <property type="entry name" value="Hpt"/>
    <property type="match status" value="1"/>
</dbReference>
<reference evidence="14 15" key="1">
    <citation type="submission" date="2019-04" db="EMBL/GenBank/DDBJ databases">
        <authorList>
            <person name="Feng G."/>
            <person name="Zhang J."/>
            <person name="Zhu H."/>
        </authorList>
    </citation>
    <scope>NUCLEOTIDE SEQUENCE [LARGE SCALE GENOMIC DNA]</scope>
    <source>
        <strain evidence="14 15">JCM 31653</strain>
    </source>
</reference>
<dbReference type="GO" id="GO:0005886">
    <property type="term" value="C:plasma membrane"/>
    <property type="evidence" value="ECO:0007669"/>
    <property type="project" value="UniProtKB-SubCell"/>
</dbReference>
<dbReference type="InterPro" id="IPR011006">
    <property type="entry name" value="CheY-like_superfamily"/>
</dbReference>
<feature type="domain" description="Response regulatory" evidence="12">
    <location>
        <begin position="23"/>
        <end position="139"/>
    </location>
</feature>
<evidence type="ECO:0000256" key="11">
    <source>
        <dbReference type="PROSITE-ProRule" id="PRU00169"/>
    </source>
</evidence>
<feature type="modified residue" description="4-aspartylphosphate" evidence="11">
    <location>
        <position position="72"/>
    </location>
</feature>
<dbReference type="Gene3D" id="1.20.120.160">
    <property type="entry name" value="HPT domain"/>
    <property type="match status" value="1"/>
</dbReference>
<evidence type="ECO:0000313" key="14">
    <source>
        <dbReference type="EMBL" id="TGE22061.1"/>
    </source>
</evidence>
<evidence type="ECO:0000259" key="12">
    <source>
        <dbReference type="PROSITE" id="PS50110"/>
    </source>
</evidence>
<dbReference type="PANTHER" id="PTHR45339">
    <property type="entry name" value="HYBRID SIGNAL TRANSDUCTION HISTIDINE KINASE J"/>
    <property type="match status" value="1"/>
</dbReference>
<gene>
    <name evidence="14" type="ORF">E5K00_17570</name>
</gene>
<dbReference type="InterPro" id="IPR036641">
    <property type="entry name" value="HPT_dom_sf"/>
</dbReference>
<keyword evidence="14" id="KW-0808">Transferase</keyword>
<keyword evidence="6" id="KW-0067">ATP-binding</keyword>
<dbReference type="InterPro" id="IPR008207">
    <property type="entry name" value="Sig_transdc_His_kin_Hpt_dom"/>
</dbReference>
<dbReference type="PROSITE" id="PS50110">
    <property type="entry name" value="RESPONSE_REGULATORY"/>
    <property type="match status" value="1"/>
</dbReference>
<evidence type="ECO:0000256" key="8">
    <source>
        <dbReference type="ARBA" id="ARBA00023012"/>
    </source>
</evidence>
<evidence type="ECO:0000256" key="9">
    <source>
        <dbReference type="ARBA" id="ARBA00023136"/>
    </source>
</evidence>
<sequence>MLPASSAMPFSNALLPPFEPALRVLVADDNELNQLVVCRALEDWNVEVALADNGRQAVELATSQAFDVILMDVQMPEMDGYEATRQLRSHSPLHQLPIIGLTASASAADQAQALAAGMNATLAKPFDPTLLHASLAHYTRRATPASDSAAASADAHAGSPAAPDWSILEELAAGNEGFIAQIIGTFLHQTPPLYQELVQASAHAEPATRARIAHKLKGQVVYFGVQPLQQLLEQLERPATAISPAAAQPLVEAVGQQLDDLYPQLEARLHPHTF</sequence>
<feature type="modified residue" description="Phosphohistidine" evidence="10">
    <location>
        <position position="214"/>
    </location>
</feature>
<evidence type="ECO:0000256" key="2">
    <source>
        <dbReference type="ARBA" id="ARBA00022475"/>
    </source>
</evidence>
<dbReference type="Gene3D" id="3.40.50.2300">
    <property type="match status" value="1"/>
</dbReference>
<accession>A0A4Z0PYR6</accession>
<organism evidence="14 15">
    <name type="scientific">Hymenobacter aquaticus</name>
    <dbReference type="NCBI Taxonomy" id="1867101"/>
    <lineage>
        <taxon>Bacteria</taxon>
        <taxon>Pseudomonadati</taxon>
        <taxon>Bacteroidota</taxon>
        <taxon>Cytophagia</taxon>
        <taxon>Cytophagales</taxon>
        <taxon>Hymenobacteraceae</taxon>
        <taxon>Hymenobacter</taxon>
    </lineage>
</organism>
<dbReference type="Pfam" id="PF00072">
    <property type="entry name" value="Response_reg"/>
    <property type="match status" value="1"/>
</dbReference>
<dbReference type="Proteomes" id="UP000297549">
    <property type="component" value="Unassembled WGS sequence"/>
</dbReference>
<evidence type="ECO:0000256" key="5">
    <source>
        <dbReference type="ARBA" id="ARBA00022741"/>
    </source>
</evidence>
<dbReference type="SUPFAM" id="SSF47226">
    <property type="entry name" value="Histidine-containing phosphotransfer domain, HPT domain"/>
    <property type="match status" value="1"/>
</dbReference>
<keyword evidence="4" id="KW-0812">Transmembrane</keyword>